<dbReference type="InterPro" id="IPR040919">
    <property type="entry name" value="Asparaginase_C"/>
</dbReference>
<dbReference type="InterPro" id="IPR027473">
    <property type="entry name" value="L-asparaginase_C"/>
</dbReference>
<dbReference type="EMBL" id="JRPF02000008">
    <property type="protein sequence ID" value="TLD78214.1"/>
    <property type="molecule type" value="Genomic_DNA"/>
</dbReference>
<dbReference type="Gene3D" id="3.40.50.40">
    <property type="match status" value="1"/>
</dbReference>
<dbReference type="STRING" id="76936.BN2458_PEG1808"/>
<protein>
    <submittedName>
        <fullName evidence="2">L-asparaginase</fullName>
        <ecNumber evidence="2">3.5.1.1</ecNumber>
    </submittedName>
</protein>
<sequence>MVVVISSRINCGKVIVNKEDRECGFISSEDLNPQKARVLLILALTRTSDRGEISRIFESLKS</sequence>
<accession>A0A0S4PWM9</accession>
<evidence type="ECO:0000259" key="1">
    <source>
        <dbReference type="Pfam" id="PF17763"/>
    </source>
</evidence>
<dbReference type="EMBL" id="LN907858">
    <property type="protein sequence ID" value="CUU40691.1"/>
    <property type="molecule type" value="Genomic_DNA"/>
</dbReference>
<dbReference type="Proteomes" id="UP000064525">
    <property type="component" value="Chromosome I"/>
</dbReference>
<keyword evidence="2" id="KW-0378">Hydrolase</keyword>
<dbReference type="RefSeq" id="WP_138117651.1">
    <property type="nucleotide sequence ID" value="NZ_CAOJBX010000007.1"/>
</dbReference>
<dbReference type="PIRSF" id="PIRSF500176">
    <property type="entry name" value="L_ASNase"/>
    <property type="match status" value="1"/>
</dbReference>
<reference evidence="5" key="3">
    <citation type="submission" date="2015-11" db="EMBL/GenBank/DDBJ databases">
        <authorList>
            <person name="Anvar S.Y."/>
        </authorList>
    </citation>
    <scope>NUCLEOTIDE SEQUENCE [LARGE SCALE GENOMIC DNA]</scope>
</reference>
<dbReference type="AlphaFoldDB" id="A0A0S4PWM9"/>
<reference evidence="2" key="2">
    <citation type="submission" date="2015-11" db="EMBL/GenBank/DDBJ databases">
        <authorList>
            <person name="Zhang Y."/>
            <person name="Guo Z."/>
        </authorList>
    </citation>
    <scope>NUCLEOTIDE SEQUENCE</scope>
    <source>
        <strain evidence="2">1</strain>
    </source>
</reference>
<dbReference type="GeneID" id="96895061"/>
<dbReference type="PROSITE" id="PS51732">
    <property type="entry name" value="ASN_GLN_ASE_3"/>
    <property type="match status" value="1"/>
</dbReference>
<evidence type="ECO:0000313" key="4">
    <source>
        <dbReference type="Proteomes" id="UP000029925"/>
    </source>
</evidence>
<organism evidence="2 5">
    <name type="scientific">Helicobacter typhlonius</name>
    <dbReference type="NCBI Taxonomy" id="76936"/>
    <lineage>
        <taxon>Bacteria</taxon>
        <taxon>Pseudomonadati</taxon>
        <taxon>Campylobacterota</taxon>
        <taxon>Epsilonproteobacteria</taxon>
        <taxon>Campylobacterales</taxon>
        <taxon>Helicobacteraceae</taxon>
        <taxon>Helicobacter</taxon>
    </lineage>
</organism>
<evidence type="ECO:0000313" key="3">
    <source>
        <dbReference type="EMBL" id="TLD78214.1"/>
    </source>
</evidence>
<evidence type="ECO:0000313" key="2">
    <source>
        <dbReference type="EMBL" id="CUU40691.1"/>
    </source>
</evidence>
<dbReference type="KEGG" id="hty:BN2458_PEG1808"/>
<keyword evidence="4" id="KW-1185">Reference proteome</keyword>
<dbReference type="InterPro" id="IPR006034">
    <property type="entry name" value="Asparaginase/glutaminase-like"/>
</dbReference>
<feature type="domain" description="Asparaginase/glutaminase C-terminal" evidence="1">
    <location>
        <begin position="1"/>
        <end position="57"/>
    </location>
</feature>
<dbReference type="Pfam" id="PF17763">
    <property type="entry name" value="Asparaginase_C"/>
    <property type="match status" value="1"/>
</dbReference>
<gene>
    <name evidence="2" type="ORF">BN2458_PEG1808</name>
    <name evidence="3" type="ORF">LS75_007100</name>
</gene>
<name>A0A0S4PWM9_9HELI</name>
<evidence type="ECO:0000313" key="5">
    <source>
        <dbReference type="Proteomes" id="UP000064525"/>
    </source>
</evidence>
<reference evidence="3 4" key="1">
    <citation type="journal article" date="2014" name="Genome Announc.">
        <title>Draft genome sequences of eight enterohepatic helicobacter species isolated from both laboratory and wild rodents.</title>
        <authorList>
            <person name="Sheh A."/>
            <person name="Shen Z."/>
            <person name="Fox J.G."/>
        </authorList>
    </citation>
    <scope>NUCLEOTIDE SEQUENCE [LARGE SCALE GENOMIC DNA]</scope>
    <source>
        <strain evidence="3 4">MIT 98-6810</strain>
    </source>
</reference>
<dbReference type="PIRSF" id="PIRSF001220">
    <property type="entry name" value="L-ASNase_gatD"/>
    <property type="match status" value="1"/>
</dbReference>
<dbReference type="EC" id="3.5.1.1" evidence="2"/>
<dbReference type="Proteomes" id="UP000029925">
    <property type="component" value="Unassembled WGS sequence"/>
</dbReference>
<dbReference type="PATRIC" id="fig|76936.10.peg.1765"/>
<dbReference type="OrthoDB" id="9788068at2"/>
<dbReference type="SUPFAM" id="SSF53774">
    <property type="entry name" value="Glutaminase/Asparaginase"/>
    <property type="match status" value="1"/>
</dbReference>
<proteinExistence type="predicted"/>
<dbReference type="GO" id="GO:0004067">
    <property type="term" value="F:asparaginase activity"/>
    <property type="evidence" value="ECO:0007669"/>
    <property type="project" value="UniProtKB-UniRule"/>
</dbReference>
<dbReference type="InterPro" id="IPR036152">
    <property type="entry name" value="Asp/glu_Ase-like_sf"/>
</dbReference>